<evidence type="ECO:0000313" key="1">
    <source>
        <dbReference type="EMBL" id="SCL55812.1"/>
    </source>
</evidence>
<keyword evidence="2" id="KW-1185">Reference proteome</keyword>
<proteinExistence type="predicted"/>
<sequence>MGRGSGARLLVVGEATYRWSVTHRHHVDRGDDGWPRCGERLAVSRDGAPGRLGILFMGGPGRAVPDGYLPSGGVATGDGHLNLHRPGVVRALLDEALARGWRPTDPGHPEWDGWDLFDAAVARVRAAESAARTRS</sequence>
<dbReference type="AlphaFoldDB" id="A0A1C6UP71"/>
<dbReference type="RefSeq" id="WP_091098265.1">
    <property type="nucleotide sequence ID" value="NZ_FMHZ01000002.1"/>
</dbReference>
<dbReference type="Proteomes" id="UP000199001">
    <property type="component" value="Unassembled WGS sequence"/>
</dbReference>
<reference evidence="2" key="1">
    <citation type="submission" date="2016-06" db="EMBL/GenBank/DDBJ databases">
        <authorList>
            <person name="Varghese N."/>
            <person name="Submissions Spin"/>
        </authorList>
    </citation>
    <scope>NUCLEOTIDE SEQUENCE [LARGE SCALE GENOMIC DNA]</scope>
    <source>
        <strain evidence="2">DSM 43903</strain>
    </source>
</reference>
<evidence type="ECO:0000313" key="2">
    <source>
        <dbReference type="Proteomes" id="UP000199001"/>
    </source>
</evidence>
<gene>
    <name evidence="1" type="ORF">GA0070606_2502</name>
</gene>
<protein>
    <submittedName>
        <fullName evidence="1">Uncharacterized protein</fullName>
    </submittedName>
</protein>
<dbReference type="OrthoDB" id="4547174at2"/>
<organism evidence="1 2">
    <name type="scientific">Micromonospora citrea</name>
    <dbReference type="NCBI Taxonomy" id="47855"/>
    <lineage>
        <taxon>Bacteria</taxon>
        <taxon>Bacillati</taxon>
        <taxon>Actinomycetota</taxon>
        <taxon>Actinomycetes</taxon>
        <taxon>Micromonosporales</taxon>
        <taxon>Micromonosporaceae</taxon>
        <taxon>Micromonospora</taxon>
    </lineage>
</organism>
<dbReference type="STRING" id="47855.GA0070606_2502"/>
<name>A0A1C6UP71_9ACTN</name>
<dbReference type="EMBL" id="FMHZ01000002">
    <property type="protein sequence ID" value="SCL55812.1"/>
    <property type="molecule type" value="Genomic_DNA"/>
</dbReference>
<accession>A0A1C6UP71</accession>